<dbReference type="SMART" id="SM00343">
    <property type="entry name" value="ZnF_C2HC"/>
    <property type="match status" value="2"/>
</dbReference>
<dbReference type="InterPro" id="IPR036875">
    <property type="entry name" value="Znf_CCHC_sf"/>
</dbReference>
<feature type="domain" description="CCHC-type" evidence="3">
    <location>
        <begin position="233"/>
        <end position="248"/>
    </location>
</feature>
<dbReference type="PANTHER" id="PTHR46888">
    <property type="entry name" value="ZINC KNUCKLE DOMAINCONTAINING PROTEIN-RELATED"/>
    <property type="match status" value="1"/>
</dbReference>
<feature type="region of interest" description="Disordered" evidence="2">
    <location>
        <begin position="256"/>
        <end position="289"/>
    </location>
</feature>
<dbReference type="PROSITE" id="PS50158">
    <property type="entry name" value="ZF_CCHC"/>
    <property type="match status" value="2"/>
</dbReference>
<dbReference type="InterPro" id="IPR001878">
    <property type="entry name" value="Znf_CCHC"/>
</dbReference>
<evidence type="ECO:0000256" key="2">
    <source>
        <dbReference type="SAM" id="MobiDB-lite"/>
    </source>
</evidence>
<evidence type="ECO:0000259" key="3">
    <source>
        <dbReference type="PROSITE" id="PS50158"/>
    </source>
</evidence>
<evidence type="ECO:0000313" key="5">
    <source>
        <dbReference type="Proteomes" id="UP001549921"/>
    </source>
</evidence>
<keyword evidence="1" id="KW-0479">Metal-binding</keyword>
<name>A0ABD0T357_LOXSC</name>
<feature type="domain" description="CCHC-type" evidence="3">
    <location>
        <begin position="211"/>
        <end position="227"/>
    </location>
</feature>
<comment type="caution">
    <text evidence="4">The sequence shown here is derived from an EMBL/GenBank/DDBJ whole genome shotgun (WGS) entry which is preliminary data.</text>
</comment>
<gene>
    <name evidence="4" type="ORF">ABMA28_000685</name>
</gene>
<dbReference type="GO" id="GO:0008270">
    <property type="term" value="F:zinc ion binding"/>
    <property type="evidence" value="ECO:0007669"/>
    <property type="project" value="UniProtKB-KW"/>
</dbReference>
<sequence length="434" mass="49197">MPRDVNRRKSRQEDFSDCFEKCEEKKRDGNMLQMTAELIPSFSARDETYTATRWVEDVESNAEIFEWTPLQQLLIAKRSLTGTALLWLRAERPHKSWEELKTALLKEFPDHLDVKAVHELMSSRKKQPNETCQDYMLVMKELGKRGKMPDYVAIKYIVDGIIDRETNKMMLYGVTTYGELKDKLKIYETIKSKLKLEDEIARAKPIERQIRCYSCGELGHTSRGCPSREKGMKCFKCGDFGHIAMSCKMATSSTGVTARPQERENWRRSAASANIGNGSQENRPEKEVQQWRYQPKQENPRRLMFGSVGTSSPANFTSSNGDNVGGIVKQDDSLKPVTEDVMQIVNNERSVVKKNKPLKDVKINGNKEVSALIDSGSEVNLINEDFYSALSILKFEDSVILSGLGFSKVISMGQCFVSLESAFEGTTRSGQTCQ</sequence>
<dbReference type="Gene3D" id="4.10.60.10">
    <property type="entry name" value="Zinc finger, CCHC-type"/>
    <property type="match status" value="1"/>
</dbReference>
<dbReference type="Proteomes" id="UP001549921">
    <property type="component" value="Unassembled WGS sequence"/>
</dbReference>
<feature type="compositionally biased region" description="Polar residues" evidence="2">
    <location>
        <begin position="271"/>
        <end position="281"/>
    </location>
</feature>
<dbReference type="Gene3D" id="2.40.70.10">
    <property type="entry name" value="Acid Proteases"/>
    <property type="match status" value="1"/>
</dbReference>
<keyword evidence="1" id="KW-0862">Zinc</keyword>
<evidence type="ECO:0000256" key="1">
    <source>
        <dbReference type="PROSITE-ProRule" id="PRU00047"/>
    </source>
</evidence>
<keyword evidence="1" id="KW-0863">Zinc-finger</keyword>
<dbReference type="AlphaFoldDB" id="A0ABD0T357"/>
<reference evidence="4 5" key="1">
    <citation type="submission" date="2024-06" db="EMBL/GenBank/DDBJ databases">
        <title>A chromosome-level genome assembly of beet webworm, Loxostege sticticalis.</title>
        <authorList>
            <person name="Zhang Y."/>
        </authorList>
    </citation>
    <scope>NUCLEOTIDE SEQUENCE [LARGE SCALE GENOMIC DNA]</scope>
    <source>
        <strain evidence="4">AQ028</strain>
        <tissue evidence="4">Male pupae</tissue>
    </source>
</reference>
<dbReference type="InterPro" id="IPR021109">
    <property type="entry name" value="Peptidase_aspartic_dom_sf"/>
</dbReference>
<dbReference type="EMBL" id="JBEDNZ010000010">
    <property type="protein sequence ID" value="KAL0832453.1"/>
    <property type="molecule type" value="Genomic_DNA"/>
</dbReference>
<dbReference type="SUPFAM" id="SSF57756">
    <property type="entry name" value="Retrovirus zinc finger-like domains"/>
    <property type="match status" value="1"/>
</dbReference>
<protein>
    <recommendedName>
        <fullName evidence="3">CCHC-type domain-containing protein</fullName>
    </recommendedName>
</protein>
<proteinExistence type="predicted"/>
<dbReference type="Pfam" id="PF00098">
    <property type="entry name" value="zf-CCHC"/>
    <property type="match status" value="2"/>
</dbReference>
<accession>A0ABD0T357</accession>
<dbReference type="PANTHER" id="PTHR46888:SF1">
    <property type="entry name" value="RIBONUCLEASE H"/>
    <property type="match status" value="1"/>
</dbReference>
<organism evidence="4 5">
    <name type="scientific">Loxostege sticticalis</name>
    <name type="common">Beet webworm moth</name>
    <dbReference type="NCBI Taxonomy" id="481309"/>
    <lineage>
        <taxon>Eukaryota</taxon>
        <taxon>Metazoa</taxon>
        <taxon>Ecdysozoa</taxon>
        <taxon>Arthropoda</taxon>
        <taxon>Hexapoda</taxon>
        <taxon>Insecta</taxon>
        <taxon>Pterygota</taxon>
        <taxon>Neoptera</taxon>
        <taxon>Endopterygota</taxon>
        <taxon>Lepidoptera</taxon>
        <taxon>Glossata</taxon>
        <taxon>Ditrysia</taxon>
        <taxon>Pyraloidea</taxon>
        <taxon>Crambidae</taxon>
        <taxon>Pyraustinae</taxon>
        <taxon>Loxostege</taxon>
    </lineage>
</organism>
<evidence type="ECO:0000313" key="4">
    <source>
        <dbReference type="EMBL" id="KAL0832453.1"/>
    </source>
</evidence>